<dbReference type="AlphaFoldDB" id="A0A3P7NN14"/>
<protein>
    <submittedName>
        <fullName evidence="2">Uncharacterized protein</fullName>
    </submittedName>
</protein>
<reference evidence="2 3" key="1">
    <citation type="submission" date="2018-11" db="EMBL/GenBank/DDBJ databases">
        <authorList>
            <consortium name="Pathogen Informatics"/>
        </authorList>
    </citation>
    <scope>NUCLEOTIDE SEQUENCE [LARGE SCALE GENOMIC DNA]</scope>
</reference>
<gene>
    <name evidence="2" type="ORF">DILT_LOCUS18697</name>
</gene>
<dbReference type="GO" id="GO:0046856">
    <property type="term" value="P:phosphatidylinositol dephosphorylation"/>
    <property type="evidence" value="ECO:0007669"/>
    <property type="project" value="InterPro"/>
</dbReference>
<dbReference type="InterPro" id="IPR043573">
    <property type="entry name" value="Fig4-like"/>
</dbReference>
<dbReference type="GO" id="GO:0043813">
    <property type="term" value="F:phosphatidylinositol-3,5-bisphosphate 5-phosphatase activity"/>
    <property type="evidence" value="ECO:0007669"/>
    <property type="project" value="InterPro"/>
</dbReference>
<organism evidence="2 3">
    <name type="scientific">Dibothriocephalus latus</name>
    <name type="common">Fish tapeworm</name>
    <name type="synonym">Diphyllobothrium latum</name>
    <dbReference type="NCBI Taxonomy" id="60516"/>
    <lineage>
        <taxon>Eukaryota</taxon>
        <taxon>Metazoa</taxon>
        <taxon>Spiralia</taxon>
        <taxon>Lophotrochozoa</taxon>
        <taxon>Platyhelminthes</taxon>
        <taxon>Cestoda</taxon>
        <taxon>Eucestoda</taxon>
        <taxon>Diphyllobothriidea</taxon>
        <taxon>Diphyllobothriidae</taxon>
        <taxon>Dibothriocephalus</taxon>
    </lineage>
</organism>
<dbReference type="PANTHER" id="PTHR45738:SF5">
    <property type="entry name" value="POLYPHOSPHOINOSITIDE PHOSPHATASE"/>
    <property type="match status" value="1"/>
</dbReference>
<dbReference type="Proteomes" id="UP000281553">
    <property type="component" value="Unassembled WGS sequence"/>
</dbReference>
<keyword evidence="1" id="KW-0378">Hydrolase</keyword>
<evidence type="ECO:0000256" key="1">
    <source>
        <dbReference type="ARBA" id="ARBA00022801"/>
    </source>
</evidence>
<keyword evidence="3" id="KW-1185">Reference proteome</keyword>
<evidence type="ECO:0000313" key="2">
    <source>
        <dbReference type="EMBL" id="VDN41980.1"/>
    </source>
</evidence>
<evidence type="ECO:0000313" key="3">
    <source>
        <dbReference type="Proteomes" id="UP000281553"/>
    </source>
</evidence>
<sequence>MYEEHGDTLALQYGGSCLVHNIETYQKTGKLRSQSRDLMQTLSRGSPYLKSVMLGFSLQVFYCYC</sequence>
<dbReference type="EMBL" id="UYRU01103265">
    <property type="protein sequence ID" value="VDN41980.1"/>
    <property type="molecule type" value="Genomic_DNA"/>
</dbReference>
<name>A0A3P7NN14_DIBLA</name>
<proteinExistence type="predicted"/>
<dbReference type="PANTHER" id="PTHR45738">
    <property type="entry name" value="POLYPHOSPHOINOSITIDE PHOSPHATASE"/>
    <property type="match status" value="1"/>
</dbReference>
<dbReference type="OrthoDB" id="405996at2759"/>
<accession>A0A3P7NN14</accession>